<keyword evidence="2" id="KW-0812">Transmembrane</keyword>
<evidence type="ECO:0000259" key="3">
    <source>
        <dbReference type="Pfam" id="PF00535"/>
    </source>
</evidence>
<feature type="transmembrane region" description="Helical" evidence="2">
    <location>
        <begin position="235"/>
        <end position="256"/>
    </location>
</feature>
<dbReference type="InterPro" id="IPR029044">
    <property type="entry name" value="Nucleotide-diphossugar_trans"/>
</dbReference>
<keyword evidence="2" id="KW-0472">Membrane</keyword>
<comment type="similarity">
    <text evidence="1">Belongs to the glycosyltransferase 2 family.</text>
</comment>
<reference evidence="5" key="1">
    <citation type="journal article" date="2019" name="Int. J. Syst. Evol. Microbiol.">
        <title>The Global Catalogue of Microorganisms (GCM) 10K type strain sequencing project: providing services to taxonomists for standard genome sequencing and annotation.</title>
        <authorList>
            <consortium name="The Broad Institute Genomics Platform"/>
            <consortium name="The Broad Institute Genome Sequencing Center for Infectious Disease"/>
            <person name="Wu L."/>
            <person name="Ma J."/>
        </authorList>
    </citation>
    <scope>NUCLEOTIDE SEQUENCE [LARGE SCALE GENOMIC DNA]</scope>
    <source>
        <strain evidence="5">JCM 14969</strain>
    </source>
</reference>
<comment type="caution">
    <text evidence="4">The sequence shown here is derived from an EMBL/GenBank/DDBJ whole genome shotgun (WGS) entry which is preliminary data.</text>
</comment>
<dbReference type="PANTHER" id="PTHR48090">
    <property type="entry name" value="UNDECAPRENYL-PHOSPHATE 4-DEOXY-4-FORMAMIDO-L-ARABINOSE TRANSFERASE-RELATED"/>
    <property type="match status" value="1"/>
</dbReference>
<dbReference type="PANTHER" id="PTHR48090:SF7">
    <property type="entry name" value="RFBJ PROTEIN"/>
    <property type="match status" value="1"/>
</dbReference>
<name>A0ABP4PHJ3_9ACTN</name>
<keyword evidence="2" id="KW-1133">Transmembrane helix</keyword>
<sequence>MGSVREFAGVDIAVIVPCHNEVVAVGKVVSELRAALPSASVYVYDNNSTDRTAAEARAAGAIVRHESRKGKGNVVRRAFADVDADVYLLIDGDDTYDASRAGDLVRLLLDGPYDHVVGARRHSNVAAYRPGHTLGNRVLTSAAATLFGREISDMLSGFRAFSRRYVKSFPALSREFEIETELTLHSLHLRVPVAEIPVGYKERPSGGESKLRTYRDGLRILRWIIGVTRVERPTLFHGVLAGVLGVVSLILGVPVVAEYLATGLVPRFPTAVLASTIGLAAILLLALGYVLSATSHARQESARLAYLRQAAPQPVEVDIPIESSGATAAGSLA</sequence>
<evidence type="ECO:0000256" key="2">
    <source>
        <dbReference type="SAM" id="Phobius"/>
    </source>
</evidence>
<organism evidence="4 5">
    <name type="scientific">Kribbella sancticallisti</name>
    <dbReference type="NCBI Taxonomy" id="460087"/>
    <lineage>
        <taxon>Bacteria</taxon>
        <taxon>Bacillati</taxon>
        <taxon>Actinomycetota</taxon>
        <taxon>Actinomycetes</taxon>
        <taxon>Propionibacteriales</taxon>
        <taxon>Kribbellaceae</taxon>
        <taxon>Kribbella</taxon>
    </lineage>
</organism>
<accession>A0ABP4PHJ3</accession>
<dbReference type="Proteomes" id="UP001500393">
    <property type="component" value="Unassembled WGS sequence"/>
</dbReference>
<keyword evidence="5" id="KW-1185">Reference proteome</keyword>
<evidence type="ECO:0000313" key="5">
    <source>
        <dbReference type="Proteomes" id="UP001500393"/>
    </source>
</evidence>
<evidence type="ECO:0000256" key="1">
    <source>
        <dbReference type="ARBA" id="ARBA00006739"/>
    </source>
</evidence>
<feature type="domain" description="Glycosyltransferase 2-like" evidence="3">
    <location>
        <begin position="14"/>
        <end position="167"/>
    </location>
</feature>
<dbReference type="SUPFAM" id="SSF53448">
    <property type="entry name" value="Nucleotide-diphospho-sugar transferases"/>
    <property type="match status" value="1"/>
</dbReference>
<dbReference type="InterPro" id="IPR001173">
    <property type="entry name" value="Glyco_trans_2-like"/>
</dbReference>
<dbReference type="CDD" id="cd04179">
    <property type="entry name" value="DPM_DPG-synthase_like"/>
    <property type="match status" value="1"/>
</dbReference>
<dbReference type="Gene3D" id="3.90.550.10">
    <property type="entry name" value="Spore Coat Polysaccharide Biosynthesis Protein SpsA, Chain A"/>
    <property type="match status" value="1"/>
</dbReference>
<feature type="transmembrane region" description="Helical" evidence="2">
    <location>
        <begin position="268"/>
        <end position="291"/>
    </location>
</feature>
<dbReference type="Pfam" id="PF00535">
    <property type="entry name" value="Glycos_transf_2"/>
    <property type="match status" value="1"/>
</dbReference>
<gene>
    <name evidence="4" type="ORF">GCM10009789_38900</name>
</gene>
<evidence type="ECO:0000313" key="4">
    <source>
        <dbReference type="EMBL" id="GAA1581251.1"/>
    </source>
</evidence>
<dbReference type="EMBL" id="BAAAOS010000020">
    <property type="protein sequence ID" value="GAA1581251.1"/>
    <property type="molecule type" value="Genomic_DNA"/>
</dbReference>
<dbReference type="RefSeq" id="WP_344215776.1">
    <property type="nucleotide sequence ID" value="NZ_BAAAOS010000020.1"/>
</dbReference>
<protein>
    <submittedName>
        <fullName evidence="4">Glycosyltransferase family 2 protein</fullName>
    </submittedName>
</protein>
<dbReference type="InterPro" id="IPR050256">
    <property type="entry name" value="Glycosyltransferase_2"/>
</dbReference>
<proteinExistence type="inferred from homology"/>